<dbReference type="PROSITE" id="PS51864">
    <property type="entry name" value="ASTACIN"/>
    <property type="match status" value="1"/>
</dbReference>
<dbReference type="PANTHER" id="PTHR10127:SF861">
    <property type="entry name" value="DORSAL-VENTRAL PATTERNING PROTEIN TOLLOID-RELATED"/>
    <property type="match status" value="1"/>
</dbReference>
<accession>A0AAV7IVX3</accession>
<feature type="domain" description="CUB" evidence="11">
    <location>
        <begin position="87"/>
        <end position="183"/>
    </location>
</feature>
<reference evidence="13 14" key="1">
    <citation type="journal article" date="2021" name="J. Hered.">
        <title>A chromosome-level genome assembly of the parasitoid wasp, Cotesia glomerata (Hymenoptera: Braconidae).</title>
        <authorList>
            <person name="Pinto B.J."/>
            <person name="Weis J.J."/>
            <person name="Gamble T."/>
            <person name="Ode P.J."/>
            <person name="Paul R."/>
            <person name="Zaspel J.M."/>
        </authorList>
    </citation>
    <scope>NUCLEOTIDE SEQUENCE [LARGE SCALE GENOMIC DNA]</scope>
    <source>
        <strain evidence="13">CgM1</strain>
    </source>
</reference>
<feature type="domain" description="Peptidase M12A" evidence="12">
    <location>
        <begin position="182"/>
        <end position="310"/>
    </location>
</feature>
<evidence type="ECO:0000256" key="6">
    <source>
        <dbReference type="ARBA" id="ARBA00023049"/>
    </source>
</evidence>
<comment type="caution">
    <text evidence="13">The sequence shown here is derived from an EMBL/GenBank/DDBJ whole genome shotgun (WGS) entry which is preliminary data.</text>
</comment>
<feature type="disulfide bond" evidence="9">
    <location>
        <begin position="246"/>
        <end position="268"/>
    </location>
</feature>
<evidence type="ECO:0000256" key="5">
    <source>
        <dbReference type="ARBA" id="ARBA00022833"/>
    </source>
</evidence>
<dbReference type="InterPro" id="IPR024079">
    <property type="entry name" value="MetalloPept_cat_dom_sf"/>
</dbReference>
<proteinExistence type="predicted"/>
<evidence type="ECO:0000256" key="4">
    <source>
        <dbReference type="ARBA" id="ARBA00022801"/>
    </source>
</evidence>
<feature type="binding site" evidence="9">
    <location>
        <position position="276"/>
    </location>
    <ligand>
        <name>Zn(2+)</name>
        <dbReference type="ChEBI" id="CHEBI:29105"/>
        <note>catalytic</note>
    </ligand>
</feature>
<sequence length="310" mass="36295">MNDSRNILNYKWKIPVSSGGKVAFKILSLNIPKSPGCVTDYLEVRKARYCGNYTNLLLIDEDMTVKYVRTQRPNEDEGFLAIYRKICGGEKFIMTIMSNDPITIQSPNYPSDYQPNSECLWEFTVLKYHKTTIHFDYFNLELSDNCTFDHVQIWTYNWEEGSPRIHCGKQNPWNIILSKKSVVLKDTELLWYNEIIPYEFKDVYTGAQPRLILQAMRRWEEASCITFVKRNEKVHRSYLFFTKINCGCCSTIGRVNGGKSTISIYDDCDKFGTTLHELEHAIGFFHEHEHPDRDEYVKINFDNIKDVLVL</sequence>
<feature type="binding site" evidence="9">
    <location>
        <position position="286"/>
    </location>
    <ligand>
        <name>Zn(2+)</name>
        <dbReference type="ChEBI" id="CHEBI:29105"/>
        <note>catalytic</note>
    </ligand>
</feature>
<evidence type="ECO:0000256" key="1">
    <source>
        <dbReference type="ARBA" id="ARBA00022536"/>
    </source>
</evidence>
<evidence type="ECO:0000256" key="7">
    <source>
        <dbReference type="ARBA" id="ARBA00023157"/>
    </source>
</evidence>
<dbReference type="GO" id="GO:0008270">
    <property type="term" value="F:zinc ion binding"/>
    <property type="evidence" value="ECO:0007669"/>
    <property type="project" value="UniProtKB-UniRule"/>
</dbReference>
<evidence type="ECO:0000256" key="10">
    <source>
        <dbReference type="RuleBase" id="RU361183"/>
    </source>
</evidence>
<protein>
    <recommendedName>
        <fullName evidence="10">Metalloendopeptidase</fullName>
        <ecNumber evidence="10">3.4.24.-</ecNumber>
    </recommendedName>
</protein>
<dbReference type="Pfam" id="PF01400">
    <property type="entry name" value="Astacin"/>
    <property type="match status" value="1"/>
</dbReference>
<evidence type="ECO:0000313" key="13">
    <source>
        <dbReference type="EMBL" id="KAH0560868.1"/>
    </source>
</evidence>
<dbReference type="Gene3D" id="2.60.120.290">
    <property type="entry name" value="Spermadhesin, CUB domain"/>
    <property type="match status" value="2"/>
</dbReference>
<keyword evidence="7 9" id="KW-1015">Disulfide bond</keyword>
<comment type="cofactor">
    <cofactor evidence="9 10">
        <name>Zn(2+)</name>
        <dbReference type="ChEBI" id="CHEBI:29105"/>
    </cofactor>
    <text evidence="9 10">Binds 1 zinc ion per subunit.</text>
</comment>
<gene>
    <name evidence="13" type="ORF">KQX54_009592</name>
</gene>
<dbReference type="PROSITE" id="PS01180">
    <property type="entry name" value="CUB"/>
    <property type="match status" value="2"/>
</dbReference>
<organism evidence="13 14">
    <name type="scientific">Cotesia glomerata</name>
    <name type="common">Lepidopteran parasitic wasp</name>
    <name type="synonym">Apanteles glomeratus</name>
    <dbReference type="NCBI Taxonomy" id="32391"/>
    <lineage>
        <taxon>Eukaryota</taxon>
        <taxon>Metazoa</taxon>
        <taxon>Ecdysozoa</taxon>
        <taxon>Arthropoda</taxon>
        <taxon>Hexapoda</taxon>
        <taxon>Insecta</taxon>
        <taxon>Pterygota</taxon>
        <taxon>Neoptera</taxon>
        <taxon>Endopterygota</taxon>
        <taxon>Hymenoptera</taxon>
        <taxon>Apocrita</taxon>
        <taxon>Ichneumonoidea</taxon>
        <taxon>Braconidae</taxon>
        <taxon>Microgastrinae</taxon>
        <taxon>Cotesia</taxon>
    </lineage>
</organism>
<evidence type="ECO:0000256" key="3">
    <source>
        <dbReference type="ARBA" id="ARBA00022723"/>
    </source>
</evidence>
<dbReference type="AlphaFoldDB" id="A0AAV7IVX3"/>
<dbReference type="PANTHER" id="PTHR10127">
    <property type="entry name" value="DISCOIDIN, CUB, EGF, LAMININ , AND ZINC METALLOPROTEASE DOMAIN CONTAINING"/>
    <property type="match status" value="1"/>
</dbReference>
<dbReference type="GO" id="GO:0006508">
    <property type="term" value="P:proteolysis"/>
    <property type="evidence" value="ECO:0007669"/>
    <property type="project" value="UniProtKB-KW"/>
</dbReference>
<feature type="active site" evidence="9">
    <location>
        <position position="277"/>
    </location>
</feature>
<evidence type="ECO:0000256" key="2">
    <source>
        <dbReference type="ARBA" id="ARBA00022670"/>
    </source>
</evidence>
<dbReference type="EMBL" id="JAHXZJ010000374">
    <property type="protein sequence ID" value="KAH0560868.1"/>
    <property type="molecule type" value="Genomic_DNA"/>
</dbReference>
<keyword evidence="5 9" id="KW-0862">Zinc</keyword>
<keyword evidence="14" id="KW-1185">Reference proteome</keyword>
<keyword evidence="4 9" id="KW-0378">Hydrolase</keyword>
<feature type="domain" description="CUB" evidence="11">
    <location>
        <begin position="1"/>
        <end position="86"/>
    </location>
</feature>
<name>A0AAV7IVX3_COTGL</name>
<evidence type="ECO:0000313" key="14">
    <source>
        <dbReference type="Proteomes" id="UP000826195"/>
    </source>
</evidence>
<keyword evidence="6 9" id="KW-0482">Metalloprotease</keyword>
<dbReference type="InterPro" id="IPR006026">
    <property type="entry name" value="Peptidase_Metallo"/>
</dbReference>
<keyword evidence="1" id="KW-0245">EGF-like domain</keyword>
<dbReference type="Pfam" id="PF00431">
    <property type="entry name" value="CUB"/>
    <property type="match status" value="1"/>
</dbReference>
<dbReference type="Proteomes" id="UP000826195">
    <property type="component" value="Unassembled WGS sequence"/>
</dbReference>
<dbReference type="CDD" id="cd00041">
    <property type="entry name" value="CUB"/>
    <property type="match status" value="1"/>
</dbReference>
<feature type="disulfide bond" evidence="9">
    <location>
        <begin position="248"/>
        <end position="249"/>
    </location>
</feature>
<comment type="caution">
    <text evidence="8">Lacks conserved residue(s) required for the propagation of feature annotation.</text>
</comment>
<dbReference type="PRINTS" id="PR00480">
    <property type="entry name" value="ASTACIN"/>
</dbReference>
<dbReference type="SUPFAM" id="SSF49854">
    <property type="entry name" value="Spermadhesin, CUB domain"/>
    <property type="match status" value="2"/>
</dbReference>
<dbReference type="EC" id="3.4.24.-" evidence="10"/>
<evidence type="ECO:0000259" key="12">
    <source>
        <dbReference type="PROSITE" id="PS51864"/>
    </source>
</evidence>
<dbReference type="SUPFAM" id="SSF55486">
    <property type="entry name" value="Metalloproteases ('zincins'), catalytic domain"/>
    <property type="match status" value="1"/>
</dbReference>
<evidence type="ECO:0000256" key="8">
    <source>
        <dbReference type="PROSITE-ProRule" id="PRU00059"/>
    </source>
</evidence>
<keyword evidence="2 9" id="KW-0645">Protease</keyword>
<evidence type="ECO:0000256" key="9">
    <source>
        <dbReference type="PROSITE-ProRule" id="PRU01211"/>
    </source>
</evidence>
<dbReference type="InterPro" id="IPR000859">
    <property type="entry name" value="CUB_dom"/>
</dbReference>
<dbReference type="SMART" id="SM00235">
    <property type="entry name" value="ZnMc"/>
    <property type="match status" value="1"/>
</dbReference>
<dbReference type="GO" id="GO:0004222">
    <property type="term" value="F:metalloendopeptidase activity"/>
    <property type="evidence" value="ECO:0007669"/>
    <property type="project" value="UniProtKB-UniRule"/>
</dbReference>
<evidence type="ECO:0000259" key="11">
    <source>
        <dbReference type="PROSITE" id="PS01180"/>
    </source>
</evidence>
<dbReference type="Gene3D" id="3.40.390.10">
    <property type="entry name" value="Collagenase (Catalytic Domain)"/>
    <property type="match status" value="1"/>
</dbReference>
<feature type="binding site" evidence="9">
    <location>
        <position position="280"/>
    </location>
    <ligand>
        <name>Zn(2+)</name>
        <dbReference type="ChEBI" id="CHEBI:29105"/>
        <note>catalytic</note>
    </ligand>
</feature>
<dbReference type="InterPro" id="IPR035914">
    <property type="entry name" value="Sperma_CUB_dom_sf"/>
</dbReference>
<dbReference type="InterPro" id="IPR001506">
    <property type="entry name" value="Peptidase_M12A"/>
</dbReference>
<dbReference type="SMART" id="SM00042">
    <property type="entry name" value="CUB"/>
    <property type="match status" value="1"/>
</dbReference>
<keyword evidence="3 9" id="KW-0479">Metal-binding</keyword>